<protein>
    <recommendedName>
        <fullName evidence="1">YgjP-like metallopeptidase domain-containing protein</fullName>
    </recommendedName>
</protein>
<accession>A0A3D9Z038</accession>
<dbReference type="InterPro" id="IPR002725">
    <property type="entry name" value="YgjP-like_metallopeptidase"/>
</dbReference>
<feature type="domain" description="YgjP-like metallopeptidase" evidence="1">
    <location>
        <begin position="41"/>
        <end position="242"/>
    </location>
</feature>
<organism evidence="2 3">
    <name type="scientific">Methylovirgula ligni</name>
    <dbReference type="NCBI Taxonomy" id="569860"/>
    <lineage>
        <taxon>Bacteria</taxon>
        <taxon>Pseudomonadati</taxon>
        <taxon>Pseudomonadota</taxon>
        <taxon>Alphaproteobacteria</taxon>
        <taxon>Hyphomicrobiales</taxon>
        <taxon>Beijerinckiaceae</taxon>
        <taxon>Methylovirgula</taxon>
    </lineage>
</organism>
<dbReference type="RefSeq" id="WP_115837185.1">
    <property type="nucleotide sequence ID" value="NZ_CP025086.1"/>
</dbReference>
<gene>
    <name evidence="2" type="ORF">DES32_2658</name>
</gene>
<dbReference type="Pfam" id="PF01863">
    <property type="entry name" value="YgjP-like"/>
    <property type="match status" value="1"/>
</dbReference>
<dbReference type="PANTHER" id="PTHR30399:SF1">
    <property type="entry name" value="UTP PYROPHOSPHATASE"/>
    <property type="match status" value="1"/>
</dbReference>
<dbReference type="Proteomes" id="UP000256900">
    <property type="component" value="Unassembled WGS sequence"/>
</dbReference>
<dbReference type="CDD" id="cd07344">
    <property type="entry name" value="M48_yhfN_like"/>
    <property type="match status" value="1"/>
</dbReference>
<sequence>MAGSPKNAPRTSDLAFIEVSHAGETFRIALKRISTARRFTLRVRAATRDVVLTMPPRGSLIGARNFVERHAAWIGVRLQRLPAPMPFGGGETVPIRGVNHRIVERPRERGTVWIEPASIGDKSLPLLCVTGERAHVARRVQDFLVREARRDIEAAVARHAAKLGVTPRRITLRDTTSRWGSCSSTGALNFSWRLIMAPGYVLDYLAAHEVAHLVYMNHSPAFWKILGRLSAHVERAEAWLKANGAGLLRFGPYKA</sequence>
<comment type="caution">
    <text evidence="2">The sequence shown here is derived from an EMBL/GenBank/DDBJ whole genome shotgun (WGS) entry which is preliminary data.</text>
</comment>
<evidence type="ECO:0000259" key="1">
    <source>
        <dbReference type="Pfam" id="PF01863"/>
    </source>
</evidence>
<evidence type="ECO:0000313" key="3">
    <source>
        <dbReference type="Proteomes" id="UP000256900"/>
    </source>
</evidence>
<dbReference type="AlphaFoldDB" id="A0A3D9Z038"/>
<keyword evidence="3" id="KW-1185">Reference proteome</keyword>
<dbReference type="EMBL" id="QUMO01000004">
    <property type="protein sequence ID" value="REF84549.1"/>
    <property type="molecule type" value="Genomic_DNA"/>
</dbReference>
<reference evidence="2 3" key="1">
    <citation type="submission" date="2018-08" db="EMBL/GenBank/DDBJ databases">
        <title>Genomic Encyclopedia of Type Strains, Phase IV (KMG-IV): sequencing the most valuable type-strain genomes for metagenomic binning, comparative biology and taxonomic classification.</title>
        <authorList>
            <person name="Goeker M."/>
        </authorList>
    </citation>
    <scope>NUCLEOTIDE SEQUENCE [LARGE SCALE GENOMIC DNA]</scope>
    <source>
        <strain evidence="2 3">BW863</strain>
    </source>
</reference>
<dbReference type="InterPro" id="IPR053136">
    <property type="entry name" value="UTP_pyrophosphatase-like"/>
</dbReference>
<dbReference type="PANTHER" id="PTHR30399">
    <property type="entry name" value="UNCHARACTERIZED PROTEIN YGJP"/>
    <property type="match status" value="1"/>
</dbReference>
<dbReference type="Gene3D" id="3.30.2010.10">
    <property type="entry name" value="Metalloproteases ('zincins'), catalytic domain"/>
    <property type="match status" value="1"/>
</dbReference>
<dbReference type="OrthoDB" id="9795402at2"/>
<name>A0A3D9Z038_9HYPH</name>
<evidence type="ECO:0000313" key="2">
    <source>
        <dbReference type="EMBL" id="REF84549.1"/>
    </source>
</evidence>
<proteinExistence type="predicted"/>